<dbReference type="SMART" id="SM01091">
    <property type="entry name" value="CorC_HlyC"/>
    <property type="match status" value="1"/>
</dbReference>
<dbReference type="CDD" id="cd04590">
    <property type="entry name" value="CBS_pair_CorC_HlyC_assoc"/>
    <property type="match status" value="1"/>
</dbReference>
<evidence type="ECO:0000256" key="1">
    <source>
        <dbReference type="ARBA" id="ARBA00006446"/>
    </source>
</evidence>
<dbReference type="EMBL" id="BAAADD010000014">
    <property type="protein sequence ID" value="GAA0588224.1"/>
    <property type="molecule type" value="Genomic_DNA"/>
</dbReference>
<keyword evidence="3 4" id="KW-0129">CBS domain</keyword>
<dbReference type="InterPro" id="IPR046342">
    <property type="entry name" value="CBS_dom_sf"/>
</dbReference>
<feature type="domain" description="CBS" evidence="5">
    <location>
        <begin position="142"/>
        <end position="203"/>
    </location>
</feature>
<keyword evidence="7" id="KW-1185">Reference proteome</keyword>
<name>A0ABN1FCT5_9PROT</name>
<dbReference type="PANTHER" id="PTHR22777">
    <property type="entry name" value="HEMOLYSIN-RELATED"/>
    <property type="match status" value="1"/>
</dbReference>
<evidence type="ECO:0000256" key="3">
    <source>
        <dbReference type="ARBA" id="ARBA00023122"/>
    </source>
</evidence>
<dbReference type="Pfam" id="PF00571">
    <property type="entry name" value="CBS"/>
    <property type="match status" value="2"/>
</dbReference>
<comment type="similarity">
    <text evidence="1">Belongs to the UPF0053 family. Hemolysin C subfamily.</text>
</comment>
<reference evidence="6 7" key="1">
    <citation type="journal article" date="2019" name="Int. J. Syst. Evol. Microbiol.">
        <title>The Global Catalogue of Microorganisms (GCM) 10K type strain sequencing project: providing services to taxonomists for standard genome sequencing and annotation.</title>
        <authorList>
            <consortium name="The Broad Institute Genomics Platform"/>
            <consortium name="The Broad Institute Genome Sequencing Center for Infectious Disease"/>
            <person name="Wu L."/>
            <person name="Ma J."/>
        </authorList>
    </citation>
    <scope>NUCLEOTIDE SEQUENCE [LARGE SCALE GENOMIC DNA]</scope>
    <source>
        <strain evidence="6 7">JCM 15089</strain>
    </source>
</reference>
<dbReference type="SMART" id="SM00116">
    <property type="entry name" value="CBS"/>
    <property type="match status" value="2"/>
</dbReference>
<evidence type="ECO:0000256" key="4">
    <source>
        <dbReference type="PROSITE-ProRule" id="PRU00703"/>
    </source>
</evidence>
<dbReference type="SUPFAM" id="SSF56176">
    <property type="entry name" value="FAD-binding/transporter-associated domain-like"/>
    <property type="match status" value="1"/>
</dbReference>
<dbReference type="InterPro" id="IPR036318">
    <property type="entry name" value="FAD-bd_PCMH-like_sf"/>
</dbReference>
<dbReference type="PANTHER" id="PTHR22777:SF27">
    <property type="entry name" value="MAGNESIUM AND COBALT EFFLUX PROTEIN CORC"/>
    <property type="match status" value="1"/>
</dbReference>
<feature type="domain" description="CBS" evidence="5">
    <location>
        <begin position="73"/>
        <end position="135"/>
    </location>
</feature>
<organism evidence="6 7">
    <name type="scientific">Rhizomicrobium electricum</name>
    <dbReference type="NCBI Taxonomy" id="480070"/>
    <lineage>
        <taxon>Bacteria</taxon>
        <taxon>Pseudomonadati</taxon>
        <taxon>Pseudomonadota</taxon>
        <taxon>Alphaproteobacteria</taxon>
        <taxon>Micropepsales</taxon>
        <taxon>Micropepsaceae</taxon>
        <taxon>Rhizomicrobium</taxon>
    </lineage>
</organism>
<evidence type="ECO:0000259" key="5">
    <source>
        <dbReference type="PROSITE" id="PS51371"/>
    </source>
</evidence>
<dbReference type="InterPro" id="IPR016169">
    <property type="entry name" value="FAD-bd_PCMH_sub2"/>
</dbReference>
<dbReference type="SUPFAM" id="SSF54631">
    <property type="entry name" value="CBS-domain pair"/>
    <property type="match status" value="1"/>
</dbReference>
<dbReference type="PROSITE" id="PS51371">
    <property type="entry name" value="CBS"/>
    <property type="match status" value="2"/>
</dbReference>
<comment type="caution">
    <text evidence="6">The sequence shown here is derived from an EMBL/GenBank/DDBJ whole genome shotgun (WGS) entry which is preliminary data.</text>
</comment>
<dbReference type="InterPro" id="IPR044751">
    <property type="entry name" value="Ion_transp-like_CBS"/>
</dbReference>
<evidence type="ECO:0000256" key="2">
    <source>
        <dbReference type="ARBA" id="ARBA00022737"/>
    </source>
</evidence>
<sequence>MTSAADTDDDKSPSLLKRLAHLLRGDDAAATMRETLEEAIEEADRQSPGLSDQERIMLANLLKFGELRVKDVMVPRADIVAVEESTPLAELIMQFREAQHSRLVVYRETLDDPVGFVHLKSVLQQMETTESGFTLREAPISAIKHDILFAPPSMPVLDLLLKMQTTHIHLALVIDEYGGTDGLVSIEDVIEEIVGDIADEHDEEQPGARQLPSGGFVADARIDLEDFKTETGIEFPRDEDSDIDTLGGLVVSLIGRVPQRGEIVAHPDGVEFEVLEADPRRVKRLLIRPPKERSPAHA</sequence>
<protein>
    <submittedName>
        <fullName evidence="6">Hemolysin family protein</fullName>
    </submittedName>
</protein>
<keyword evidence="2" id="KW-0677">Repeat</keyword>
<dbReference type="Gene3D" id="3.10.580.10">
    <property type="entry name" value="CBS-domain"/>
    <property type="match status" value="1"/>
</dbReference>
<evidence type="ECO:0000313" key="6">
    <source>
        <dbReference type="EMBL" id="GAA0588224.1"/>
    </source>
</evidence>
<gene>
    <name evidence="6" type="ORF">GCM10008942_41530</name>
</gene>
<evidence type="ECO:0000313" key="7">
    <source>
        <dbReference type="Proteomes" id="UP001499951"/>
    </source>
</evidence>
<dbReference type="InterPro" id="IPR000644">
    <property type="entry name" value="CBS_dom"/>
</dbReference>
<proteinExistence type="inferred from homology"/>
<accession>A0ABN1FCT5</accession>
<dbReference type="InterPro" id="IPR005170">
    <property type="entry name" value="Transptr-assoc_dom"/>
</dbReference>
<dbReference type="Pfam" id="PF03471">
    <property type="entry name" value="CorC_HlyC"/>
    <property type="match status" value="1"/>
</dbReference>
<dbReference type="Proteomes" id="UP001499951">
    <property type="component" value="Unassembled WGS sequence"/>
</dbReference>
<dbReference type="RefSeq" id="WP_208393844.1">
    <property type="nucleotide sequence ID" value="NZ_BAAADD010000014.1"/>
</dbReference>
<dbReference type="Gene3D" id="3.30.465.10">
    <property type="match status" value="1"/>
</dbReference>